<reference evidence="2 3" key="1">
    <citation type="submission" date="2017-06" db="EMBL/GenBank/DDBJ databases">
        <authorList>
            <person name="Kim H.J."/>
            <person name="Triplett B.A."/>
        </authorList>
    </citation>
    <scope>NUCLEOTIDE SEQUENCE [LARGE SCALE GENOMIC DNA]</scope>
    <source>
        <strain evidence="2 3">DSM 14713</strain>
    </source>
</reference>
<protein>
    <submittedName>
        <fullName evidence="2">PBS lyase HEAT repeat-like domain protein</fullName>
    </submittedName>
</protein>
<organism evidence="2 3">
    <name type="scientific">Melittangium boletus DSM 14713</name>
    <dbReference type="NCBI Taxonomy" id="1294270"/>
    <lineage>
        <taxon>Bacteria</taxon>
        <taxon>Pseudomonadati</taxon>
        <taxon>Myxococcota</taxon>
        <taxon>Myxococcia</taxon>
        <taxon>Myxococcales</taxon>
        <taxon>Cystobacterineae</taxon>
        <taxon>Archangiaceae</taxon>
        <taxon>Melittangium</taxon>
    </lineage>
</organism>
<evidence type="ECO:0000313" key="2">
    <source>
        <dbReference type="EMBL" id="ATB28013.1"/>
    </source>
</evidence>
<feature type="signal peptide" evidence="1">
    <location>
        <begin position="1"/>
        <end position="21"/>
    </location>
</feature>
<proteinExistence type="predicted"/>
<dbReference type="InterPro" id="IPR004155">
    <property type="entry name" value="PBS_lyase_HEAT"/>
</dbReference>
<dbReference type="OrthoDB" id="5501563at2"/>
<dbReference type="InterPro" id="IPR011989">
    <property type="entry name" value="ARM-like"/>
</dbReference>
<dbReference type="SUPFAM" id="SSF48371">
    <property type="entry name" value="ARM repeat"/>
    <property type="match status" value="1"/>
</dbReference>
<dbReference type="InterPro" id="IPR016024">
    <property type="entry name" value="ARM-type_fold"/>
</dbReference>
<keyword evidence="2" id="KW-0456">Lyase</keyword>
<dbReference type="EMBL" id="CP022163">
    <property type="protein sequence ID" value="ATB28013.1"/>
    <property type="molecule type" value="Genomic_DNA"/>
</dbReference>
<dbReference type="GO" id="GO:0016829">
    <property type="term" value="F:lyase activity"/>
    <property type="evidence" value="ECO:0007669"/>
    <property type="project" value="UniProtKB-KW"/>
</dbReference>
<dbReference type="Pfam" id="PF13646">
    <property type="entry name" value="HEAT_2"/>
    <property type="match status" value="1"/>
</dbReference>
<dbReference type="AlphaFoldDB" id="A0A250I9X2"/>
<name>A0A250I9X2_9BACT</name>
<sequence>MRSSSHLVAALLLAFPTTVLAQTDAQTASLARTLKQGVAPAHRVQAARVLGDSEDPEALGPLCAGLADEAPEVRAAAAKALEVLGEPGALECLEARTDEQEPSVQRALASAVSATKALRARPARVYVMLGEVKDSTGTLSPELVKLTEARLRRKLFQRGAELAPAKQSEAEAKALLAKRKLPGYRLLPEIRPGSAGGLKLSVVCMRYPGKQLLGTVEVQGADAEPGDLLAALVPQAIEETAASYKWK</sequence>
<keyword evidence="3" id="KW-1185">Reference proteome</keyword>
<gene>
    <name evidence="2" type="ORF">MEBOL_001458</name>
</gene>
<accession>A0A250I9X2</accession>
<dbReference type="SMART" id="SM00567">
    <property type="entry name" value="EZ_HEAT"/>
    <property type="match status" value="2"/>
</dbReference>
<dbReference type="Proteomes" id="UP000217289">
    <property type="component" value="Chromosome"/>
</dbReference>
<feature type="chain" id="PRO_5013259044" evidence="1">
    <location>
        <begin position="22"/>
        <end position="247"/>
    </location>
</feature>
<dbReference type="KEGG" id="mbd:MEBOL_001458"/>
<dbReference type="RefSeq" id="WP_095976738.1">
    <property type="nucleotide sequence ID" value="NZ_CP022163.1"/>
</dbReference>
<evidence type="ECO:0000313" key="3">
    <source>
        <dbReference type="Proteomes" id="UP000217289"/>
    </source>
</evidence>
<keyword evidence="1" id="KW-0732">Signal</keyword>
<dbReference type="Gene3D" id="1.25.10.10">
    <property type="entry name" value="Leucine-rich Repeat Variant"/>
    <property type="match status" value="1"/>
</dbReference>
<evidence type="ECO:0000256" key="1">
    <source>
        <dbReference type="SAM" id="SignalP"/>
    </source>
</evidence>